<evidence type="ECO:0008006" key="4">
    <source>
        <dbReference type="Google" id="ProtNLM"/>
    </source>
</evidence>
<comment type="caution">
    <text evidence="2">The sequence shown here is derived from an EMBL/GenBank/DDBJ whole genome shotgun (WGS) entry which is preliminary data.</text>
</comment>
<dbReference type="Proteomes" id="UP000286045">
    <property type="component" value="Unassembled WGS sequence"/>
</dbReference>
<feature type="compositionally biased region" description="Polar residues" evidence="1">
    <location>
        <begin position="478"/>
        <end position="490"/>
    </location>
</feature>
<feature type="compositionally biased region" description="Basic residues" evidence="1">
    <location>
        <begin position="276"/>
        <end position="290"/>
    </location>
</feature>
<organism evidence="2 3">
    <name type="scientific">Xylaria grammica</name>
    <dbReference type="NCBI Taxonomy" id="363999"/>
    <lineage>
        <taxon>Eukaryota</taxon>
        <taxon>Fungi</taxon>
        <taxon>Dikarya</taxon>
        <taxon>Ascomycota</taxon>
        <taxon>Pezizomycotina</taxon>
        <taxon>Sordariomycetes</taxon>
        <taxon>Xylariomycetidae</taxon>
        <taxon>Xylariales</taxon>
        <taxon>Xylariaceae</taxon>
        <taxon>Xylaria</taxon>
    </lineage>
</organism>
<gene>
    <name evidence="2" type="ORF">EKO27_g7896</name>
</gene>
<feature type="compositionally biased region" description="Polar residues" evidence="1">
    <location>
        <begin position="314"/>
        <end position="344"/>
    </location>
</feature>
<feature type="compositionally biased region" description="Acidic residues" evidence="1">
    <location>
        <begin position="103"/>
        <end position="113"/>
    </location>
</feature>
<dbReference type="EMBL" id="RYZI01000274">
    <property type="protein sequence ID" value="RWA07210.1"/>
    <property type="molecule type" value="Genomic_DNA"/>
</dbReference>
<name>A0A439CYI0_9PEZI</name>
<accession>A0A439CYI0</accession>
<evidence type="ECO:0000313" key="2">
    <source>
        <dbReference type="EMBL" id="RWA07210.1"/>
    </source>
</evidence>
<feature type="compositionally biased region" description="Low complexity" evidence="1">
    <location>
        <begin position="168"/>
        <end position="180"/>
    </location>
</feature>
<feature type="compositionally biased region" description="Low complexity" evidence="1">
    <location>
        <begin position="38"/>
        <end position="50"/>
    </location>
</feature>
<feature type="compositionally biased region" description="Polar residues" evidence="1">
    <location>
        <begin position="227"/>
        <end position="236"/>
    </location>
</feature>
<feature type="compositionally biased region" description="Polar residues" evidence="1">
    <location>
        <begin position="517"/>
        <end position="536"/>
    </location>
</feature>
<feature type="compositionally biased region" description="Low complexity" evidence="1">
    <location>
        <begin position="1"/>
        <end position="13"/>
    </location>
</feature>
<protein>
    <recommendedName>
        <fullName evidence="4">DZF domain-containing protein</fullName>
    </recommendedName>
</protein>
<proteinExistence type="predicted"/>
<evidence type="ECO:0000256" key="1">
    <source>
        <dbReference type="SAM" id="MobiDB-lite"/>
    </source>
</evidence>
<dbReference type="AlphaFoldDB" id="A0A439CYI0"/>
<sequence>MSSSGPSFGSNNPFRRKSAFVNPAASSGSSFGTDGSQPSPTTTARPPFTTFKSAVPEDERRDEEEQPVQQKPKKIVKRVRVQSPPPSSPEDAVPVTRFPTLEQLDDDDDDDSASDSSQSNDQTEDPFDAGSLDPDTKLASESPLPQIPPNPFARTLQDIEGGSQGQDANAAAATAATSASKGSLDVDSFKRLLLTGYANLPKPVTPAADSAGNPPSLGTLPDGASATDASSISKQSVLDALHDTPRTSHEISESEAEERKGVLPSSPLATVPSASARKKPPPPSSRHGKLIKIELGADSNFRSAKPALSPGAPHTTSLPGATPRTASFESGITLHSPQATTNINKPLPAPPVRASADEDVESPFDREAAGKVPEAFAALQAHPRPPTPPPTTRSRSASQTSTQSRSKPAAPPPRRHARSDSKIPSNHTTNTTNTEEDPPRSSMESNWSRTESIRVTANFDKTSHAPAPPPPRRPGHTRQASSFANASQGAPSPAISPGLSEQERSPWGSGLTPMASPGNQLGPSYGSSTASTGLNGQSKISPPPPPPTRKQSTRRPPSVRSMESSNGPASVRRVSREKDGGAPPPPPPPRARGSTRPNPDASVLDEEGGRKGSVGSISVGNGSATPTAAGSGKQGNEILADLDALQREVNEMMSKAAN</sequence>
<feature type="region of interest" description="Disordered" evidence="1">
    <location>
        <begin position="200"/>
        <end position="635"/>
    </location>
</feature>
<feature type="compositionally biased region" description="Low complexity" evidence="1">
    <location>
        <begin position="392"/>
        <end position="408"/>
    </location>
</feature>
<evidence type="ECO:0000313" key="3">
    <source>
        <dbReference type="Proteomes" id="UP000286045"/>
    </source>
</evidence>
<feature type="compositionally biased region" description="Basic and acidic residues" evidence="1">
    <location>
        <begin position="240"/>
        <end position="261"/>
    </location>
</feature>
<feature type="compositionally biased region" description="Polar residues" evidence="1">
    <location>
        <begin position="442"/>
        <end position="455"/>
    </location>
</feature>
<feature type="compositionally biased region" description="Low complexity" evidence="1">
    <location>
        <begin position="613"/>
        <end position="623"/>
    </location>
</feature>
<feature type="compositionally biased region" description="Polar residues" evidence="1">
    <location>
        <begin position="24"/>
        <end position="37"/>
    </location>
</feature>
<reference evidence="2 3" key="1">
    <citation type="submission" date="2018-12" db="EMBL/GenBank/DDBJ databases">
        <title>Draft genome sequence of Xylaria grammica IHI A82.</title>
        <authorList>
            <person name="Buettner E."/>
            <person name="Kellner H."/>
        </authorList>
    </citation>
    <scope>NUCLEOTIDE SEQUENCE [LARGE SCALE GENOMIC DNA]</scope>
    <source>
        <strain evidence="2 3">IHI A82</strain>
    </source>
</reference>
<feature type="compositionally biased region" description="Basic residues" evidence="1">
    <location>
        <begin position="71"/>
        <end position="80"/>
    </location>
</feature>
<feature type="region of interest" description="Disordered" evidence="1">
    <location>
        <begin position="1"/>
        <end position="185"/>
    </location>
</feature>
<keyword evidence="3" id="KW-1185">Reference proteome</keyword>